<keyword evidence="7" id="KW-1185">Reference proteome</keyword>
<sequence>MTDTRTRLLDAATDVLLHDGAQSLTLEAVAARAGVSKGGLFYHFPTKQALAEAMVDRFVAEFTTALTEAGDRPGAATRAYLRACVSETHPGPGTGRAAAALFAAALVEPAALEPLRRCYDRWQHRLEDDGIDPAVATTVRLAADGWWLARLAGLAAPSPGRHEEVFAQLSALVDEAAEA</sequence>
<evidence type="ECO:0000256" key="2">
    <source>
        <dbReference type="ARBA" id="ARBA00023125"/>
    </source>
</evidence>
<feature type="DNA-binding region" description="H-T-H motif" evidence="4">
    <location>
        <begin position="25"/>
        <end position="44"/>
    </location>
</feature>
<evidence type="ECO:0000256" key="4">
    <source>
        <dbReference type="PROSITE-ProRule" id="PRU00335"/>
    </source>
</evidence>
<dbReference type="GO" id="GO:0000976">
    <property type="term" value="F:transcription cis-regulatory region binding"/>
    <property type="evidence" value="ECO:0007669"/>
    <property type="project" value="TreeGrafter"/>
</dbReference>
<keyword evidence="1" id="KW-0805">Transcription regulation</keyword>
<dbReference type="PANTHER" id="PTHR30055:SF234">
    <property type="entry name" value="HTH-TYPE TRANSCRIPTIONAL REGULATOR BETI"/>
    <property type="match status" value="1"/>
</dbReference>
<accession>A0A562VEQ7</accession>
<evidence type="ECO:0000313" key="7">
    <source>
        <dbReference type="Proteomes" id="UP000321617"/>
    </source>
</evidence>
<dbReference type="InterPro" id="IPR041479">
    <property type="entry name" value="TetR_CgmR_C"/>
</dbReference>
<dbReference type="Gene3D" id="1.10.357.10">
    <property type="entry name" value="Tetracycline Repressor, domain 2"/>
    <property type="match status" value="1"/>
</dbReference>
<name>A0A562VEQ7_9ACTN</name>
<dbReference type="AlphaFoldDB" id="A0A562VEQ7"/>
<proteinExistence type="predicted"/>
<dbReference type="PANTHER" id="PTHR30055">
    <property type="entry name" value="HTH-TYPE TRANSCRIPTIONAL REGULATOR RUTR"/>
    <property type="match status" value="1"/>
</dbReference>
<gene>
    <name evidence="6" type="ORF">LX16_2098</name>
</gene>
<dbReference type="InterPro" id="IPR009057">
    <property type="entry name" value="Homeodomain-like_sf"/>
</dbReference>
<evidence type="ECO:0000256" key="3">
    <source>
        <dbReference type="ARBA" id="ARBA00023163"/>
    </source>
</evidence>
<dbReference type="InterPro" id="IPR001647">
    <property type="entry name" value="HTH_TetR"/>
</dbReference>
<dbReference type="Proteomes" id="UP000321617">
    <property type="component" value="Unassembled WGS sequence"/>
</dbReference>
<dbReference type="InterPro" id="IPR036271">
    <property type="entry name" value="Tet_transcr_reg_TetR-rel_C_sf"/>
</dbReference>
<keyword evidence="3" id="KW-0804">Transcription</keyword>
<organism evidence="6 7">
    <name type="scientific">Stackebrandtia albiflava</name>
    <dbReference type="NCBI Taxonomy" id="406432"/>
    <lineage>
        <taxon>Bacteria</taxon>
        <taxon>Bacillati</taxon>
        <taxon>Actinomycetota</taxon>
        <taxon>Actinomycetes</taxon>
        <taxon>Glycomycetales</taxon>
        <taxon>Glycomycetaceae</taxon>
        <taxon>Stackebrandtia</taxon>
    </lineage>
</organism>
<dbReference type="SUPFAM" id="SSF46689">
    <property type="entry name" value="Homeodomain-like"/>
    <property type="match status" value="1"/>
</dbReference>
<dbReference type="RefSeq" id="WP_147136678.1">
    <property type="nucleotide sequence ID" value="NZ_BAABIJ010000001.1"/>
</dbReference>
<evidence type="ECO:0000259" key="5">
    <source>
        <dbReference type="PROSITE" id="PS50977"/>
    </source>
</evidence>
<comment type="caution">
    <text evidence="6">The sequence shown here is derived from an EMBL/GenBank/DDBJ whole genome shotgun (WGS) entry which is preliminary data.</text>
</comment>
<dbReference type="InterPro" id="IPR050109">
    <property type="entry name" value="HTH-type_TetR-like_transc_reg"/>
</dbReference>
<keyword evidence="2 4" id="KW-0238">DNA-binding</keyword>
<evidence type="ECO:0000313" key="6">
    <source>
        <dbReference type="EMBL" id="TWJ16369.1"/>
    </source>
</evidence>
<dbReference type="GO" id="GO:0003700">
    <property type="term" value="F:DNA-binding transcription factor activity"/>
    <property type="evidence" value="ECO:0007669"/>
    <property type="project" value="TreeGrafter"/>
</dbReference>
<dbReference type="Pfam" id="PF00440">
    <property type="entry name" value="TetR_N"/>
    <property type="match status" value="1"/>
</dbReference>
<dbReference type="EMBL" id="VLLL01000005">
    <property type="protein sequence ID" value="TWJ16369.1"/>
    <property type="molecule type" value="Genomic_DNA"/>
</dbReference>
<dbReference type="Pfam" id="PF17937">
    <property type="entry name" value="TetR_C_28"/>
    <property type="match status" value="1"/>
</dbReference>
<protein>
    <submittedName>
        <fullName evidence="6">TetR family transcriptional regulator</fullName>
    </submittedName>
</protein>
<dbReference type="OrthoDB" id="3474596at2"/>
<dbReference type="PRINTS" id="PR00455">
    <property type="entry name" value="HTHTETR"/>
</dbReference>
<feature type="domain" description="HTH tetR-type" evidence="5">
    <location>
        <begin position="2"/>
        <end position="62"/>
    </location>
</feature>
<dbReference type="PROSITE" id="PS50977">
    <property type="entry name" value="HTH_TETR_2"/>
    <property type="match status" value="1"/>
</dbReference>
<reference evidence="6 7" key="1">
    <citation type="journal article" date="2013" name="Stand. Genomic Sci.">
        <title>Genomic Encyclopedia of Type Strains, Phase I: The one thousand microbial genomes (KMG-I) project.</title>
        <authorList>
            <person name="Kyrpides N.C."/>
            <person name="Woyke T."/>
            <person name="Eisen J.A."/>
            <person name="Garrity G."/>
            <person name="Lilburn T.G."/>
            <person name="Beck B.J."/>
            <person name="Whitman W.B."/>
            <person name="Hugenholtz P."/>
            <person name="Klenk H.P."/>
        </authorList>
    </citation>
    <scope>NUCLEOTIDE SEQUENCE [LARGE SCALE GENOMIC DNA]</scope>
    <source>
        <strain evidence="6 7">DSM 45044</strain>
    </source>
</reference>
<dbReference type="SUPFAM" id="SSF48498">
    <property type="entry name" value="Tetracyclin repressor-like, C-terminal domain"/>
    <property type="match status" value="1"/>
</dbReference>
<evidence type="ECO:0000256" key="1">
    <source>
        <dbReference type="ARBA" id="ARBA00023015"/>
    </source>
</evidence>